<accession>A0A821Y260</accession>
<dbReference type="InterPro" id="IPR056564">
    <property type="entry name" value="Ig-like_KY"/>
</dbReference>
<evidence type="ECO:0000259" key="1">
    <source>
        <dbReference type="Pfam" id="PF23265"/>
    </source>
</evidence>
<dbReference type="AlphaFoldDB" id="A0A821Y260"/>
<dbReference type="Pfam" id="PF23265">
    <property type="entry name" value="Ig-like_KY"/>
    <property type="match status" value="1"/>
</dbReference>
<sequence length="80" mass="9192">TQIPLPPISYPYTWQHFYDFGLKIKAPAHRSNLIWAENASYAEVLIKAPDDVRLSGSIQYNRVAVENGSLAQFDNEKKLW</sequence>
<name>A0A821Y260_9BILA</name>
<keyword evidence="3" id="KW-1185">Reference proteome</keyword>
<proteinExistence type="predicted"/>
<evidence type="ECO:0000313" key="3">
    <source>
        <dbReference type="Proteomes" id="UP000663873"/>
    </source>
</evidence>
<feature type="non-terminal residue" evidence="2">
    <location>
        <position position="1"/>
    </location>
</feature>
<comment type="caution">
    <text evidence="2">The sequence shown here is derived from an EMBL/GenBank/DDBJ whole genome shotgun (WGS) entry which is preliminary data.</text>
</comment>
<feature type="domain" description="KY-like immunoglobulin-like" evidence="1">
    <location>
        <begin position="8"/>
        <end position="63"/>
    </location>
</feature>
<reference evidence="2" key="1">
    <citation type="submission" date="2021-02" db="EMBL/GenBank/DDBJ databases">
        <authorList>
            <person name="Nowell W R."/>
        </authorList>
    </citation>
    <scope>NUCLEOTIDE SEQUENCE</scope>
</reference>
<dbReference type="Proteomes" id="UP000663873">
    <property type="component" value="Unassembled WGS sequence"/>
</dbReference>
<evidence type="ECO:0000313" key="2">
    <source>
        <dbReference type="EMBL" id="CAF4951812.1"/>
    </source>
</evidence>
<protein>
    <recommendedName>
        <fullName evidence="1">KY-like immunoglobulin-like domain-containing protein</fullName>
    </recommendedName>
</protein>
<dbReference type="EMBL" id="CAJOBP010092455">
    <property type="protein sequence ID" value="CAF4951812.1"/>
    <property type="molecule type" value="Genomic_DNA"/>
</dbReference>
<feature type="non-terminal residue" evidence="2">
    <location>
        <position position="80"/>
    </location>
</feature>
<organism evidence="2 3">
    <name type="scientific">Rotaria socialis</name>
    <dbReference type="NCBI Taxonomy" id="392032"/>
    <lineage>
        <taxon>Eukaryota</taxon>
        <taxon>Metazoa</taxon>
        <taxon>Spiralia</taxon>
        <taxon>Gnathifera</taxon>
        <taxon>Rotifera</taxon>
        <taxon>Eurotatoria</taxon>
        <taxon>Bdelloidea</taxon>
        <taxon>Philodinida</taxon>
        <taxon>Philodinidae</taxon>
        <taxon>Rotaria</taxon>
    </lineage>
</organism>
<gene>
    <name evidence="2" type="ORF">UJA718_LOCUS47788</name>
</gene>